<organism evidence="1">
    <name type="scientific">Streptomyces kanamyceticus</name>
    <dbReference type="NCBI Taxonomy" id="1967"/>
    <lineage>
        <taxon>Bacteria</taxon>
        <taxon>Bacillati</taxon>
        <taxon>Actinomycetota</taxon>
        <taxon>Actinomycetes</taxon>
        <taxon>Kitasatosporales</taxon>
        <taxon>Streptomycetaceae</taxon>
        <taxon>Streptomyces</taxon>
    </lineage>
</organism>
<protein>
    <submittedName>
        <fullName evidence="1">Uncharacterized protein</fullName>
    </submittedName>
</protein>
<dbReference type="AlphaFoldDB" id="Q1EQJ1"/>
<evidence type="ECO:0000313" key="1">
    <source>
        <dbReference type="EMBL" id="BAE95529.1"/>
    </source>
</evidence>
<dbReference type="Pfam" id="PF19686">
    <property type="entry name" value="DUF6188"/>
    <property type="match status" value="1"/>
</dbReference>
<reference evidence="1" key="1">
    <citation type="journal article" date="2006" name="Proc. Natl. Acad. Sci. U.S.A.">
        <title>Amplification of the entire kanamycin biosynthetic gene cluster during empirical strain improvement of Streptomyces kanamyceticus.</title>
        <authorList>
            <person name="Yanai K."/>
            <person name="Murakami T."/>
            <person name="Bibb M."/>
        </authorList>
    </citation>
    <scope>NUCLEOTIDE SEQUENCE</scope>
    <source>
        <strain evidence="1">NBRC 13414</strain>
    </source>
</reference>
<sequence>MTVHRAVVNESAFAEHEDRWILGLRGLEVTKISVDYQLSLQLGSDAWVVLEGPCQLSQGSAGGGSPQQMMDPGQQDAAAALALFGAKILSAVAFKTGTLRLVFDNGLHLVCVADPAFEAWQVTGPGDWRFVSLPGGELAVWSDVEAARGNETG</sequence>
<name>Q1EQJ1_STRKN</name>
<proteinExistence type="predicted"/>
<dbReference type="EMBL" id="AB254080">
    <property type="protein sequence ID" value="BAE95529.1"/>
    <property type="molecule type" value="Genomic_DNA"/>
</dbReference>
<accession>Q1EQJ1</accession>
<dbReference type="InterPro" id="IPR046179">
    <property type="entry name" value="DUF6188"/>
</dbReference>